<dbReference type="AlphaFoldDB" id="A0A077ZNR9"/>
<feature type="coiled-coil region" evidence="1">
    <location>
        <begin position="620"/>
        <end position="676"/>
    </location>
</feature>
<dbReference type="Proteomes" id="UP000039865">
    <property type="component" value="Unassembled WGS sequence"/>
</dbReference>
<name>A0A077ZNR9_STYLE</name>
<protein>
    <submittedName>
        <fullName evidence="3">Uncharacterized protein</fullName>
    </submittedName>
</protein>
<dbReference type="EMBL" id="CCKQ01000532">
    <property type="protein sequence ID" value="CDW71612.1"/>
    <property type="molecule type" value="Genomic_DNA"/>
</dbReference>
<evidence type="ECO:0000313" key="4">
    <source>
        <dbReference type="Proteomes" id="UP000039865"/>
    </source>
</evidence>
<feature type="coiled-coil region" evidence="1">
    <location>
        <begin position="481"/>
        <end position="577"/>
    </location>
</feature>
<proteinExistence type="predicted"/>
<feature type="region of interest" description="Disordered" evidence="2">
    <location>
        <begin position="703"/>
        <end position="734"/>
    </location>
</feature>
<accession>A0A077ZNR9</accession>
<reference evidence="3 4" key="1">
    <citation type="submission" date="2014-06" db="EMBL/GenBank/DDBJ databases">
        <authorList>
            <person name="Swart Estienne"/>
        </authorList>
    </citation>
    <scope>NUCLEOTIDE SEQUENCE [LARGE SCALE GENOMIC DNA]</scope>
    <source>
        <strain evidence="3 4">130c</strain>
    </source>
</reference>
<keyword evidence="4" id="KW-1185">Reference proteome</keyword>
<evidence type="ECO:0000256" key="2">
    <source>
        <dbReference type="SAM" id="MobiDB-lite"/>
    </source>
</evidence>
<dbReference type="InParanoid" id="A0A077ZNR9"/>
<evidence type="ECO:0000313" key="3">
    <source>
        <dbReference type="EMBL" id="CDW71612.1"/>
    </source>
</evidence>
<gene>
    <name evidence="3" type="primary">Contig7961.g8504</name>
    <name evidence="3" type="ORF">STYLEM_559</name>
</gene>
<evidence type="ECO:0000256" key="1">
    <source>
        <dbReference type="SAM" id="Coils"/>
    </source>
</evidence>
<keyword evidence="1" id="KW-0175">Coiled coil</keyword>
<sequence>MKRADIFNDIETIDDATNINSQINHSEQTKQNQTNKSFTSSRYNFRQILSPQQENQVLANHVKDLHHQKADLIKAFENLNQFSCQQSIVQNNSVNQNPFKGQNDLSMQYNLESKYLKEQKSSGLQTPNDLEQTDTTQLAHVISQVNQQQKQSNDQQQLNLFAQSIDKHPIPFNLHEQSTQQNANQDCQQDLVQMGSVLIHQDTHKIGAQNQQQLESYNSMLKITNNSSNQQSLQQNIHPRNRQHENREFSNQHIQVYQDPKRESIHHNDSITEKIKVLRDDIQVLFPSSKTLKRNETSSTTRTYNQHQQNIPIKDLINRNKDEQIMQPVTFLAKSRSQERDNLYSQNILNSRMNNYQQYKVNAPDQSQLIFENTQDDLMSTQQFRSRSKELLKSEKQQQNMISLTARIEENKQRNQSILDKNSRKKSSSGAIIASKNKLKFVKTSGNLKLNNQLDRMVNIEKQGIIPTIHDNKPPYDSNDIQFLKDEILQLSELLQKEQHNFKKFKESYQRKAQRESEKYQKEVSQLKTELNQIEAKYLEEVKRIEQRYKEYKLHKAKRYQEKLQDLTTKIDLKLLKEKQYSKQLEDQLNSMKESEIGKWDQNQIDRFKDEYDKKLQIIMEKYEMIIKELRQDKKNQSNDQYEMLKYQNSRLEKENANLVRQLKELKIEETTLKDSTKQYQFNSNRNINVIEPQSFVEFDSKTDRRQTINSRSMLSQAGNSRSANRIIGGEQSEKQICKNTQRRLVFEEIQNQMPLQEKQSKSRNLNIRGGILTQVSQKELKMKYGGGNVSRENK</sequence>
<feature type="compositionally biased region" description="Polar residues" evidence="2">
    <location>
        <begin position="708"/>
        <end position="724"/>
    </location>
</feature>
<organism evidence="3 4">
    <name type="scientific">Stylonychia lemnae</name>
    <name type="common">Ciliate</name>
    <dbReference type="NCBI Taxonomy" id="5949"/>
    <lineage>
        <taxon>Eukaryota</taxon>
        <taxon>Sar</taxon>
        <taxon>Alveolata</taxon>
        <taxon>Ciliophora</taxon>
        <taxon>Intramacronucleata</taxon>
        <taxon>Spirotrichea</taxon>
        <taxon>Stichotrichia</taxon>
        <taxon>Sporadotrichida</taxon>
        <taxon>Oxytrichidae</taxon>
        <taxon>Stylonychinae</taxon>
        <taxon>Stylonychia</taxon>
    </lineage>
</organism>